<name>A0A2K9NQ10_BACTC</name>
<gene>
    <name evidence="1" type="ORF">C0V70_05615</name>
</gene>
<dbReference type="EMBL" id="CP025704">
    <property type="protein sequence ID" value="AUN97598.1"/>
    <property type="molecule type" value="Genomic_DNA"/>
</dbReference>
<organism evidence="1 2">
    <name type="scientific">Bacteriovorax stolpii</name>
    <name type="common">Bdellovibrio stolpii</name>
    <dbReference type="NCBI Taxonomy" id="960"/>
    <lineage>
        <taxon>Bacteria</taxon>
        <taxon>Pseudomonadati</taxon>
        <taxon>Bdellovibrionota</taxon>
        <taxon>Bacteriovoracia</taxon>
        <taxon>Bacteriovoracales</taxon>
        <taxon>Bacteriovoracaceae</taxon>
        <taxon>Bacteriovorax</taxon>
    </lineage>
</organism>
<accession>A0A2K9NQ10</accession>
<dbReference type="Proteomes" id="UP000235584">
    <property type="component" value="Chromosome"/>
</dbReference>
<dbReference type="KEGG" id="bsto:C0V70_05615"/>
<evidence type="ECO:0000313" key="1">
    <source>
        <dbReference type="EMBL" id="AUN97598.1"/>
    </source>
</evidence>
<proteinExistence type="predicted"/>
<sequence>MKANLLILTLLTVATVSVQAKEVLYTEGGKASYAAYPVSDYKFPNQQVAVTDNEKDMKIANLNKLLDQQQRLYEEKITYLEDELKKSKDRLIEKSINTDKMTALTEKRYSEETAYLKKELVAKTRTVMEYQRQLEKMKPADDMKNLIKVNTELALELRKSNDQLAIIQLKGNEAIAQKVEEKTVTGGRMPASVGK</sequence>
<dbReference type="AlphaFoldDB" id="A0A2K9NQ10"/>
<reference evidence="1 2" key="1">
    <citation type="submission" date="2018-01" db="EMBL/GenBank/DDBJ databases">
        <title>Complete genome sequence of Bacteriovorax stolpii DSM12778.</title>
        <authorList>
            <person name="Tang B."/>
            <person name="Chang J."/>
        </authorList>
    </citation>
    <scope>NUCLEOTIDE SEQUENCE [LARGE SCALE GENOMIC DNA]</scope>
    <source>
        <strain evidence="1 2">DSM 12778</strain>
    </source>
</reference>
<dbReference type="RefSeq" id="WP_102242893.1">
    <property type="nucleotide sequence ID" value="NZ_CP025704.1"/>
</dbReference>
<evidence type="ECO:0000313" key="2">
    <source>
        <dbReference type="Proteomes" id="UP000235584"/>
    </source>
</evidence>
<protein>
    <submittedName>
        <fullName evidence="1">Uncharacterized protein</fullName>
    </submittedName>
</protein>
<keyword evidence="2" id="KW-1185">Reference proteome</keyword>